<dbReference type="SMART" id="SM00129">
    <property type="entry name" value="KISc"/>
    <property type="match status" value="1"/>
</dbReference>
<dbReference type="SUPFAM" id="SSF52540">
    <property type="entry name" value="P-loop containing nucleoside triphosphate hydrolases"/>
    <property type="match status" value="1"/>
</dbReference>
<keyword evidence="12" id="KW-1185">Reference proteome</keyword>
<organism evidence="11 12">
    <name type="scientific">Blattamonas nauphoetae</name>
    <dbReference type="NCBI Taxonomy" id="2049346"/>
    <lineage>
        <taxon>Eukaryota</taxon>
        <taxon>Metamonada</taxon>
        <taxon>Preaxostyla</taxon>
        <taxon>Oxymonadida</taxon>
        <taxon>Blattamonas</taxon>
    </lineage>
</organism>
<feature type="domain" description="Kinesin motor" evidence="10">
    <location>
        <begin position="1"/>
        <end position="316"/>
    </location>
</feature>
<evidence type="ECO:0000256" key="5">
    <source>
        <dbReference type="ARBA" id="ARBA00023175"/>
    </source>
</evidence>
<feature type="compositionally biased region" description="Basic and acidic residues" evidence="9">
    <location>
        <begin position="813"/>
        <end position="823"/>
    </location>
</feature>
<dbReference type="PANTHER" id="PTHR47968">
    <property type="entry name" value="CENTROMERE PROTEIN E"/>
    <property type="match status" value="1"/>
</dbReference>
<dbReference type="PROSITE" id="PS50067">
    <property type="entry name" value="KINESIN_MOTOR_2"/>
    <property type="match status" value="1"/>
</dbReference>
<feature type="compositionally biased region" description="Polar residues" evidence="9">
    <location>
        <begin position="650"/>
        <end position="663"/>
    </location>
</feature>
<feature type="region of interest" description="Disordered" evidence="9">
    <location>
        <begin position="758"/>
        <end position="920"/>
    </location>
</feature>
<name>A0ABQ9XB20_9EUKA</name>
<feature type="region of interest" description="Disordered" evidence="9">
    <location>
        <begin position="622"/>
        <end position="695"/>
    </location>
</feature>
<comment type="similarity">
    <text evidence="6 7">Belongs to the TRAFAC class myosin-kinesin ATPase superfamily. Kinesin family.</text>
</comment>
<dbReference type="InterPro" id="IPR036961">
    <property type="entry name" value="Kinesin_motor_dom_sf"/>
</dbReference>
<feature type="coiled-coil region" evidence="8">
    <location>
        <begin position="331"/>
        <end position="358"/>
    </location>
</feature>
<reference evidence="11 12" key="1">
    <citation type="journal article" date="2022" name="bioRxiv">
        <title>Genomics of Preaxostyla Flagellates Illuminates Evolutionary Transitions and the Path Towards Mitochondrial Loss.</title>
        <authorList>
            <person name="Novak L.V.F."/>
            <person name="Treitli S.C."/>
            <person name="Pyrih J."/>
            <person name="Halakuc P."/>
            <person name="Pipaliya S.V."/>
            <person name="Vacek V."/>
            <person name="Brzon O."/>
            <person name="Soukal P."/>
            <person name="Eme L."/>
            <person name="Dacks J.B."/>
            <person name="Karnkowska A."/>
            <person name="Elias M."/>
            <person name="Hampl V."/>
        </authorList>
    </citation>
    <scope>NUCLEOTIDE SEQUENCE [LARGE SCALE GENOMIC DNA]</scope>
    <source>
        <strain evidence="11">NAU3</strain>
        <tissue evidence="11">Gut</tissue>
    </source>
</reference>
<evidence type="ECO:0000313" key="11">
    <source>
        <dbReference type="EMBL" id="KAK2949678.1"/>
    </source>
</evidence>
<dbReference type="PRINTS" id="PR00380">
    <property type="entry name" value="KINESINHEAVY"/>
</dbReference>
<feature type="binding site" evidence="6">
    <location>
        <begin position="75"/>
        <end position="82"/>
    </location>
    <ligand>
        <name>ATP</name>
        <dbReference type="ChEBI" id="CHEBI:30616"/>
    </ligand>
</feature>
<dbReference type="EMBL" id="JARBJD010000152">
    <property type="protein sequence ID" value="KAK2949678.1"/>
    <property type="molecule type" value="Genomic_DNA"/>
</dbReference>
<gene>
    <name evidence="11" type="ORF">BLNAU_15429</name>
</gene>
<keyword evidence="2 6" id="KW-0547">Nucleotide-binding</keyword>
<evidence type="ECO:0000256" key="9">
    <source>
        <dbReference type="SAM" id="MobiDB-lite"/>
    </source>
</evidence>
<sequence length="945" mass="105746">MIALLPPNVIIYDPNDEIAGNRARYGLSRRSREMRYAFDRVFGESTLQDDMYEGSAKPLVQSVLQGYNCSVFAYGATGAGKTHTMMGNDVSGRGIMYRMLEDIFHEFENNQERAYSMTLSYLEVYNEQIRDLLATGTDKGKSLELREIKNNIEIPGLSKHHPTTIEEVFSLLSRGGQNRVAAETKANSVSSRSHAVLIVEILGKDPTAICSTTLSSKLCLVDLAGSERASVADNKGVRLREGAKINTSLLALGNCINALTTNAVHIPYRQSKLTQLLKDSLGGTAQTVMIANISPASGNAEESHNTLKYANRAKEIRVVIKKNENLVQQHVSQYQAIIEQLKEENISLKSQVQTLQDTPVIEENNAHLSTFSQLRGRIAQYQQERCQNAVELGRQRTIIEETTLYITERISEEEVFRAQTPEAQQQQLSVRLQATPTVLHDANQRRKAAQEKLVVVELAKTRLIEEEMILRRQINRDMPSGDLKSALISLLDGAVSSCEAEDARQALLISTRRTHHAHKRISTLQDSIPELGRMMELLWKVCHSEIELDSYVHLEYAQALQILNNVRVEFAREKKEVEEIPPQQEALLAEMNEREKINSIQSQSPQLFTPRSAVRCPIRIHSPLARGSPTPEHPPAPSTGDSLVCPSPNKILNSPFRFQTPSLPSELETAQPDDTNLVFTNPFGASQLNPQHEPFGEVTIDDETDLVELQPDFAQPTERVSSPQPNEEETVEMLFDVQTEPQNEKQQDLHDFEEALLTPESPVRTVPQKQKEPSSSSFSFDTNPSFPQHSSQPPPSTSVSRKRSSTMLPPRCPGERTEGKMERSGSASTLIKRQPSPCPKPNKQERMKGGVNGEKNTTQPKVQQQRPNSARPTVFLSLVNQPTLNRQNPRDTNSTSRKENANGTTNTSMNRVGGREKSSTKDLLDKLETIQNQFEMQKRLSNTKC</sequence>
<comment type="caution">
    <text evidence="11">The sequence shown here is derived from an EMBL/GenBank/DDBJ whole genome shotgun (WGS) entry which is preliminary data.</text>
</comment>
<dbReference type="Gene3D" id="3.40.850.10">
    <property type="entry name" value="Kinesin motor domain"/>
    <property type="match status" value="1"/>
</dbReference>
<evidence type="ECO:0000256" key="3">
    <source>
        <dbReference type="ARBA" id="ARBA00022840"/>
    </source>
</evidence>
<dbReference type="Proteomes" id="UP001281761">
    <property type="component" value="Unassembled WGS sequence"/>
</dbReference>
<keyword evidence="3 6" id="KW-0067">ATP-binding</keyword>
<evidence type="ECO:0000256" key="6">
    <source>
        <dbReference type="PROSITE-ProRule" id="PRU00283"/>
    </source>
</evidence>
<protein>
    <recommendedName>
        <fullName evidence="7">Kinesin-like protein</fullName>
    </recommendedName>
</protein>
<dbReference type="InterPro" id="IPR027640">
    <property type="entry name" value="Kinesin-like_fam"/>
</dbReference>
<evidence type="ECO:0000256" key="7">
    <source>
        <dbReference type="RuleBase" id="RU000394"/>
    </source>
</evidence>
<dbReference type="PROSITE" id="PS00411">
    <property type="entry name" value="KINESIN_MOTOR_1"/>
    <property type="match status" value="1"/>
</dbReference>
<dbReference type="PANTHER" id="PTHR47968:SF13">
    <property type="entry name" value="KINESIN-LIKE PROTEIN KIF19 ISOFORM X1"/>
    <property type="match status" value="1"/>
</dbReference>
<evidence type="ECO:0000256" key="1">
    <source>
        <dbReference type="ARBA" id="ARBA00022701"/>
    </source>
</evidence>
<feature type="compositionally biased region" description="Polar residues" evidence="9">
    <location>
        <begin position="672"/>
        <end position="690"/>
    </location>
</feature>
<evidence type="ECO:0000259" key="10">
    <source>
        <dbReference type="PROSITE" id="PS50067"/>
    </source>
</evidence>
<dbReference type="Pfam" id="PF00225">
    <property type="entry name" value="Kinesin"/>
    <property type="match status" value="1"/>
</dbReference>
<feature type="compositionally biased region" description="Low complexity" evidence="9">
    <location>
        <begin position="773"/>
        <end position="791"/>
    </location>
</feature>
<dbReference type="InterPro" id="IPR019821">
    <property type="entry name" value="Kinesin_motor_CS"/>
</dbReference>
<evidence type="ECO:0000256" key="4">
    <source>
        <dbReference type="ARBA" id="ARBA00023054"/>
    </source>
</evidence>
<evidence type="ECO:0000256" key="8">
    <source>
        <dbReference type="SAM" id="Coils"/>
    </source>
</evidence>
<keyword evidence="4 8" id="KW-0175">Coiled coil</keyword>
<keyword evidence="5 6" id="KW-0505">Motor protein</keyword>
<feature type="compositionally biased region" description="Polar residues" evidence="9">
    <location>
        <begin position="854"/>
        <end position="871"/>
    </location>
</feature>
<dbReference type="InterPro" id="IPR027417">
    <property type="entry name" value="P-loop_NTPase"/>
</dbReference>
<proteinExistence type="inferred from homology"/>
<accession>A0ABQ9XB20</accession>
<feature type="compositionally biased region" description="Polar residues" evidence="9">
    <location>
        <begin position="878"/>
        <end position="910"/>
    </location>
</feature>
<evidence type="ECO:0000313" key="12">
    <source>
        <dbReference type="Proteomes" id="UP001281761"/>
    </source>
</evidence>
<dbReference type="InterPro" id="IPR001752">
    <property type="entry name" value="Kinesin_motor_dom"/>
</dbReference>
<keyword evidence="1 7" id="KW-0493">Microtubule</keyword>
<evidence type="ECO:0000256" key="2">
    <source>
        <dbReference type="ARBA" id="ARBA00022741"/>
    </source>
</evidence>